<dbReference type="AlphaFoldDB" id="A0AAV7U7E3"/>
<dbReference type="Proteomes" id="UP001066276">
    <property type="component" value="Chromosome 3_1"/>
</dbReference>
<name>A0AAV7U7E3_PLEWA</name>
<comment type="caution">
    <text evidence="1">The sequence shown here is derived from an EMBL/GenBank/DDBJ whole genome shotgun (WGS) entry which is preliminary data.</text>
</comment>
<accession>A0AAV7U7E3</accession>
<gene>
    <name evidence="1" type="ORF">NDU88_001079</name>
</gene>
<evidence type="ECO:0000313" key="1">
    <source>
        <dbReference type="EMBL" id="KAJ1184271.1"/>
    </source>
</evidence>
<proteinExistence type="predicted"/>
<protein>
    <submittedName>
        <fullName evidence="1">Uncharacterized protein</fullName>
    </submittedName>
</protein>
<sequence>MAIAGAQRVAISWQSLQVAEQRGLDAGFEDEVQQTRAPKERPLQAILLSQGLRWVAAQMTTRRHHHAPQ</sequence>
<dbReference type="EMBL" id="JANPWB010000005">
    <property type="protein sequence ID" value="KAJ1184271.1"/>
    <property type="molecule type" value="Genomic_DNA"/>
</dbReference>
<reference evidence="1" key="1">
    <citation type="journal article" date="2022" name="bioRxiv">
        <title>Sequencing and chromosome-scale assembly of the giantPleurodeles waltlgenome.</title>
        <authorList>
            <person name="Brown T."/>
            <person name="Elewa A."/>
            <person name="Iarovenko S."/>
            <person name="Subramanian E."/>
            <person name="Araus A.J."/>
            <person name="Petzold A."/>
            <person name="Susuki M."/>
            <person name="Suzuki K.-i.T."/>
            <person name="Hayashi T."/>
            <person name="Toyoda A."/>
            <person name="Oliveira C."/>
            <person name="Osipova E."/>
            <person name="Leigh N.D."/>
            <person name="Simon A."/>
            <person name="Yun M.H."/>
        </authorList>
    </citation>
    <scope>NUCLEOTIDE SEQUENCE</scope>
    <source>
        <strain evidence="1">20211129_DDA</strain>
        <tissue evidence="1">Liver</tissue>
    </source>
</reference>
<evidence type="ECO:0000313" key="2">
    <source>
        <dbReference type="Proteomes" id="UP001066276"/>
    </source>
</evidence>
<organism evidence="1 2">
    <name type="scientific">Pleurodeles waltl</name>
    <name type="common">Iberian ribbed newt</name>
    <dbReference type="NCBI Taxonomy" id="8319"/>
    <lineage>
        <taxon>Eukaryota</taxon>
        <taxon>Metazoa</taxon>
        <taxon>Chordata</taxon>
        <taxon>Craniata</taxon>
        <taxon>Vertebrata</taxon>
        <taxon>Euteleostomi</taxon>
        <taxon>Amphibia</taxon>
        <taxon>Batrachia</taxon>
        <taxon>Caudata</taxon>
        <taxon>Salamandroidea</taxon>
        <taxon>Salamandridae</taxon>
        <taxon>Pleurodelinae</taxon>
        <taxon>Pleurodeles</taxon>
    </lineage>
</organism>
<keyword evidence="2" id="KW-1185">Reference proteome</keyword>